<comment type="caution">
    <text evidence="2">The sequence shown here is derived from an EMBL/GenBank/DDBJ whole genome shotgun (WGS) entry which is preliminary data.</text>
</comment>
<evidence type="ECO:0000313" key="1">
    <source>
        <dbReference type="EMBL" id="RSI73121.1"/>
    </source>
</evidence>
<accession>A0A3R9LMX5</accession>
<organism evidence="2 4">
    <name type="scientific">Streptococcus oralis</name>
    <dbReference type="NCBI Taxonomy" id="1303"/>
    <lineage>
        <taxon>Bacteria</taxon>
        <taxon>Bacillati</taxon>
        <taxon>Bacillota</taxon>
        <taxon>Bacilli</taxon>
        <taxon>Lactobacillales</taxon>
        <taxon>Streptococcaceae</taxon>
        <taxon>Streptococcus</taxon>
    </lineage>
</organism>
<reference evidence="3 4" key="1">
    <citation type="submission" date="2018-11" db="EMBL/GenBank/DDBJ databases">
        <title>Species Designations Belie Phenotypic and Genotypic Heterogeneity in Oral Streptococci.</title>
        <authorList>
            <person name="Velsko I."/>
        </authorList>
    </citation>
    <scope>NUCLEOTIDE SEQUENCE [LARGE SCALE GENOMIC DNA]</scope>
    <source>
        <strain evidence="2 4">BCC10</strain>
        <strain evidence="1 3">BCC11</strain>
    </source>
</reference>
<dbReference type="Proteomes" id="UP000269984">
    <property type="component" value="Unassembled WGS sequence"/>
</dbReference>
<dbReference type="EMBL" id="RJPK01000004">
    <property type="protein sequence ID" value="RSJ69824.1"/>
    <property type="molecule type" value="Genomic_DNA"/>
</dbReference>
<evidence type="ECO:0000313" key="3">
    <source>
        <dbReference type="Proteomes" id="UP000269984"/>
    </source>
</evidence>
<proteinExistence type="predicted"/>
<gene>
    <name evidence="2" type="ORF">D8801_06465</name>
    <name evidence="1" type="ORF">D8857_03385</name>
</gene>
<protein>
    <submittedName>
        <fullName evidence="2">Uncharacterized protein</fullName>
    </submittedName>
</protein>
<dbReference type="Proteomes" id="UP000281558">
    <property type="component" value="Unassembled WGS sequence"/>
</dbReference>
<dbReference type="EMBL" id="RJNP01000003">
    <property type="protein sequence ID" value="RSI73121.1"/>
    <property type="molecule type" value="Genomic_DNA"/>
</dbReference>
<sequence length="90" mass="10462">MAVYYGRLEDISIKLLKTAKTTFKNVAKAMIVKVLFQHYHTRINPTAYKSSRIFIYLIFQKICLQTAFLLASQAAHFPEKDLVRQNLDKP</sequence>
<name>A0A3R9LMX5_STROR</name>
<evidence type="ECO:0000313" key="2">
    <source>
        <dbReference type="EMBL" id="RSJ69824.1"/>
    </source>
</evidence>
<evidence type="ECO:0000313" key="4">
    <source>
        <dbReference type="Proteomes" id="UP000281558"/>
    </source>
</evidence>
<dbReference type="AlphaFoldDB" id="A0A3R9LMX5"/>